<dbReference type="OrthoDB" id="266718at2759"/>
<dbReference type="Gene3D" id="1.25.10.10">
    <property type="entry name" value="Leucine-rich Repeat Variant"/>
    <property type="match status" value="1"/>
</dbReference>
<dbReference type="InterPro" id="IPR017441">
    <property type="entry name" value="Protein_kinase_ATP_BS"/>
</dbReference>
<name>A0A1J4K6N7_9EUKA</name>
<evidence type="ECO:0000256" key="6">
    <source>
        <dbReference type="ARBA" id="ARBA00022840"/>
    </source>
</evidence>
<evidence type="ECO:0000256" key="7">
    <source>
        <dbReference type="ARBA" id="ARBA00047899"/>
    </source>
</evidence>
<dbReference type="AlphaFoldDB" id="A0A1J4K6N7"/>
<dbReference type="GeneID" id="94840166"/>
<dbReference type="InterPro" id="IPR016024">
    <property type="entry name" value="ARM-type_fold"/>
</dbReference>
<dbReference type="EC" id="2.7.11.1" evidence="1"/>
<dbReference type="EMBL" id="MLAK01000770">
    <property type="protein sequence ID" value="OHT05117.1"/>
    <property type="molecule type" value="Genomic_DNA"/>
</dbReference>
<evidence type="ECO:0000256" key="5">
    <source>
        <dbReference type="ARBA" id="ARBA00022777"/>
    </source>
</evidence>
<dbReference type="PANTHER" id="PTHR22983:SF6">
    <property type="entry name" value="SERINE_THREONINE-PROTEIN KINASE 36"/>
    <property type="match status" value="1"/>
</dbReference>
<dbReference type="GO" id="GO:0005737">
    <property type="term" value="C:cytoplasm"/>
    <property type="evidence" value="ECO:0007669"/>
    <property type="project" value="UniProtKB-ARBA"/>
</dbReference>
<dbReference type="InterPro" id="IPR011989">
    <property type="entry name" value="ARM-like"/>
</dbReference>
<comment type="catalytic activity">
    <reaction evidence="8">
        <text>L-seryl-[protein] + ATP = O-phospho-L-seryl-[protein] + ADP + H(+)</text>
        <dbReference type="Rhea" id="RHEA:17989"/>
        <dbReference type="Rhea" id="RHEA-COMP:9863"/>
        <dbReference type="Rhea" id="RHEA-COMP:11604"/>
        <dbReference type="ChEBI" id="CHEBI:15378"/>
        <dbReference type="ChEBI" id="CHEBI:29999"/>
        <dbReference type="ChEBI" id="CHEBI:30616"/>
        <dbReference type="ChEBI" id="CHEBI:83421"/>
        <dbReference type="ChEBI" id="CHEBI:456216"/>
        <dbReference type="EC" id="2.7.11.1"/>
    </reaction>
</comment>
<accession>A0A1J4K6N7</accession>
<dbReference type="PROSITE" id="PS00108">
    <property type="entry name" value="PROTEIN_KINASE_ST"/>
    <property type="match status" value="1"/>
</dbReference>
<dbReference type="SUPFAM" id="SSF56112">
    <property type="entry name" value="Protein kinase-like (PK-like)"/>
    <property type="match status" value="1"/>
</dbReference>
<keyword evidence="5 11" id="KW-0418">Kinase</keyword>
<evidence type="ECO:0000259" key="10">
    <source>
        <dbReference type="PROSITE" id="PS50011"/>
    </source>
</evidence>
<dbReference type="Proteomes" id="UP000179807">
    <property type="component" value="Unassembled WGS sequence"/>
</dbReference>
<keyword evidence="12" id="KW-1185">Reference proteome</keyword>
<dbReference type="RefSeq" id="XP_068358253.1">
    <property type="nucleotide sequence ID" value="XM_068505462.1"/>
</dbReference>
<dbReference type="PROSITE" id="PS00107">
    <property type="entry name" value="PROTEIN_KINASE_ATP"/>
    <property type="match status" value="1"/>
</dbReference>
<evidence type="ECO:0000256" key="9">
    <source>
        <dbReference type="PROSITE-ProRule" id="PRU10141"/>
    </source>
</evidence>
<dbReference type="FunFam" id="3.30.200.20:FF:000042">
    <property type="entry name" value="Aurora kinase A"/>
    <property type="match status" value="1"/>
</dbReference>
<dbReference type="InterPro" id="IPR008271">
    <property type="entry name" value="Ser/Thr_kinase_AS"/>
</dbReference>
<keyword evidence="2" id="KW-0723">Serine/threonine-protein kinase</keyword>
<dbReference type="PANTHER" id="PTHR22983">
    <property type="entry name" value="PROTEIN KINASE RELATED"/>
    <property type="match status" value="1"/>
</dbReference>
<comment type="catalytic activity">
    <reaction evidence="7">
        <text>L-threonyl-[protein] + ATP = O-phospho-L-threonyl-[protein] + ADP + H(+)</text>
        <dbReference type="Rhea" id="RHEA:46608"/>
        <dbReference type="Rhea" id="RHEA-COMP:11060"/>
        <dbReference type="Rhea" id="RHEA-COMP:11605"/>
        <dbReference type="ChEBI" id="CHEBI:15378"/>
        <dbReference type="ChEBI" id="CHEBI:30013"/>
        <dbReference type="ChEBI" id="CHEBI:30616"/>
        <dbReference type="ChEBI" id="CHEBI:61977"/>
        <dbReference type="ChEBI" id="CHEBI:456216"/>
        <dbReference type="EC" id="2.7.11.1"/>
    </reaction>
</comment>
<evidence type="ECO:0000313" key="11">
    <source>
        <dbReference type="EMBL" id="OHT05117.1"/>
    </source>
</evidence>
<dbReference type="InterPro" id="IPR000225">
    <property type="entry name" value="Armadillo"/>
</dbReference>
<evidence type="ECO:0000256" key="8">
    <source>
        <dbReference type="ARBA" id="ARBA00048679"/>
    </source>
</evidence>
<proteinExistence type="predicted"/>
<dbReference type="Gene3D" id="1.10.510.10">
    <property type="entry name" value="Transferase(Phosphotransferase) domain 1"/>
    <property type="match status" value="1"/>
</dbReference>
<protein>
    <recommendedName>
        <fullName evidence="1">non-specific serine/threonine protein kinase</fullName>
        <ecNumber evidence="1">2.7.11.1</ecNumber>
    </recommendedName>
</protein>
<evidence type="ECO:0000256" key="3">
    <source>
        <dbReference type="ARBA" id="ARBA00022679"/>
    </source>
</evidence>
<feature type="binding site" evidence="9">
    <location>
        <position position="33"/>
    </location>
    <ligand>
        <name>ATP</name>
        <dbReference type="ChEBI" id="CHEBI:30616"/>
    </ligand>
</feature>
<evidence type="ECO:0000313" key="12">
    <source>
        <dbReference type="Proteomes" id="UP000179807"/>
    </source>
</evidence>
<dbReference type="InterPro" id="IPR011009">
    <property type="entry name" value="Kinase-like_dom_sf"/>
</dbReference>
<evidence type="ECO:0000256" key="1">
    <source>
        <dbReference type="ARBA" id="ARBA00012513"/>
    </source>
</evidence>
<organism evidence="11 12">
    <name type="scientific">Tritrichomonas foetus</name>
    <dbReference type="NCBI Taxonomy" id="1144522"/>
    <lineage>
        <taxon>Eukaryota</taxon>
        <taxon>Metamonada</taxon>
        <taxon>Parabasalia</taxon>
        <taxon>Tritrichomonadida</taxon>
        <taxon>Tritrichomonadidae</taxon>
        <taxon>Tritrichomonas</taxon>
    </lineage>
</organism>
<dbReference type="InterPro" id="IPR000719">
    <property type="entry name" value="Prot_kinase_dom"/>
</dbReference>
<dbReference type="SUPFAM" id="SSF48371">
    <property type="entry name" value="ARM repeat"/>
    <property type="match status" value="2"/>
</dbReference>
<keyword evidence="4 9" id="KW-0547">Nucleotide-binding</keyword>
<comment type="caution">
    <text evidence="11">The sequence shown here is derived from an EMBL/GenBank/DDBJ whole genome shotgun (WGS) entry which is preliminary data.</text>
</comment>
<dbReference type="SMART" id="SM00220">
    <property type="entry name" value="S_TKc"/>
    <property type="match status" value="1"/>
</dbReference>
<dbReference type="GO" id="GO:0004674">
    <property type="term" value="F:protein serine/threonine kinase activity"/>
    <property type="evidence" value="ECO:0007669"/>
    <property type="project" value="UniProtKB-KW"/>
</dbReference>
<dbReference type="Pfam" id="PF00069">
    <property type="entry name" value="Pkinase"/>
    <property type="match status" value="1"/>
</dbReference>
<dbReference type="GO" id="GO:0005524">
    <property type="term" value="F:ATP binding"/>
    <property type="evidence" value="ECO:0007669"/>
    <property type="project" value="UniProtKB-UniRule"/>
</dbReference>
<dbReference type="FunFam" id="1.10.510.10:FF:000571">
    <property type="entry name" value="Maternal embryonic leucine zipper kinase"/>
    <property type="match status" value="1"/>
</dbReference>
<dbReference type="Pfam" id="PF00514">
    <property type="entry name" value="Arm"/>
    <property type="match status" value="1"/>
</dbReference>
<feature type="domain" description="Protein kinase" evidence="10">
    <location>
        <begin position="4"/>
        <end position="253"/>
    </location>
</feature>
<reference evidence="11" key="1">
    <citation type="submission" date="2016-10" db="EMBL/GenBank/DDBJ databases">
        <authorList>
            <person name="Benchimol M."/>
            <person name="Almeida L.G."/>
            <person name="Vasconcelos A.T."/>
            <person name="Perreira-Neves A."/>
            <person name="Rosa I.A."/>
            <person name="Tasca T."/>
            <person name="Bogo M.R."/>
            <person name="de Souza W."/>
        </authorList>
    </citation>
    <scope>NUCLEOTIDE SEQUENCE [LARGE SCALE GENOMIC DNA]</scope>
    <source>
        <strain evidence="11">K</strain>
    </source>
</reference>
<dbReference type="VEuPathDB" id="TrichDB:TRFO_27302"/>
<evidence type="ECO:0000256" key="2">
    <source>
        <dbReference type="ARBA" id="ARBA00022527"/>
    </source>
</evidence>
<keyword evidence="3" id="KW-0808">Transferase</keyword>
<dbReference type="PROSITE" id="PS50011">
    <property type="entry name" value="PROTEIN_KINASE_DOM"/>
    <property type="match status" value="1"/>
</dbReference>
<sequence>MQDYHLLDQVGEGSFGRVFKARRKFTSRIVAIKMINKLGQSPDDLTSFRREIEILRRVDHPNIMRMIDVFETDTDFCVVSEFACGDLFQAVQDKNMPERAVRNIAAQLVSALKYLHGQHIIHRDLKPQNVLIQPKKIVKICDFGFARALSTTTLVLTSVKGTPLYMAPELVQEKPYDEKVDVWSLGVILYELFFGKPPFVTSSLYKLIPMIVENPIIFPGPISENFKSFLMMMLQKDPRRRASCEELQSHSFLARVKLSRYNDAAYIFKKEQFDAAIAESFENDSFRPSSPPIPDPETILKAPFSYSDEQILPAIIQIHEKMLHPSSPLVLAFASNFARFIQKPTLLDNTLMAATYILKKDPINFVSKFQSCIEILGDKNFPMTTVEFFTYLLCLPHAENIIKGKKTKIELKLNSSRSASLRDLLLGFLFIPDSVDIGETYSLISYFVQCSSEFLISISGDFGAQFMPIASSVIIMHPSPIVKSAALCILTRIISKNFEATQFIQPKKQFLDSLTKLLATNPEDIPSFCMFSATLSFLSMSLKYFDEFELNLEEIFKKERIKSLLKIGSRKPKTEAELLSYMSMIVSPFTHIPMKESLISKCISKIDKLMPVHQIAYLKRVFNLPFDKVLSFLPKLICLIENKATCEFICKLIIDVFKRNTSKSLQIATELVDCDALLKMASQIKAKNDPNSLYVLFALIIASFSSLSSPKLLSQAPIYLDALLSNKSSLETSLSVSSHLAKLSADFVRPIYEYGGLIVAEKGLKMSSGVTSTRASILIGNICRHASLPSHSAAAIIPLLMEQMQSTLKECPRWASYAIGNAIFQTPDLCEYVMKNVSPLIRLLKSKDIKTVENVAGIIGNIVKKSDKYLDSLIQNNVLFMLLETLDSKLEIGDKTIIPLSIFCQFEVAREYLIKLNAAEKIRKYLNSSNEKVQRVAKSMLKCLE</sequence>
<keyword evidence="6 9" id="KW-0067">ATP-binding</keyword>
<evidence type="ECO:0000256" key="4">
    <source>
        <dbReference type="ARBA" id="ARBA00022741"/>
    </source>
</evidence>
<gene>
    <name evidence="11" type="ORF">TRFO_27302</name>
</gene>